<feature type="binding site" evidence="2">
    <location>
        <begin position="455"/>
        <end position="456"/>
    </location>
    <ligand>
        <name>L-glutamate</name>
        <dbReference type="ChEBI" id="CHEBI:29985"/>
    </ligand>
</feature>
<dbReference type="Gene3D" id="1.10.246.130">
    <property type="match status" value="1"/>
</dbReference>
<keyword evidence="3" id="KW-0808">Transferase</keyword>
<dbReference type="EC" id="2.3.2.2" evidence="3"/>
<reference evidence="5" key="1">
    <citation type="submission" date="2021-10" db="EMBL/GenBank/DDBJ databases">
        <title>De novo Genome Assembly of Clathrus columnatus (Basidiomycota, Fungi) Using Illumina and Nanopore Sequence Data.</title>
        <authorList>
            <person name="Ogiso-Tanaka E."/>
            <person name="Itagaki H."/>
            <person name="Hosoya T."/>
            <person name="Hosaka K."/>
        </authorList>
    </citation>
    <scope>NUCLEOTIDE SEQUENCE</scope>
    <source>
        <strain evidence="5">MO-923</strain>
    </source>
</reference>
<comment type="catalytic activity">
    <reaction evidence="3">
        <text>an S-substituted glutathione + H2O = an S-substituted L-cysteinylglycine + L-glutamate</text>
        <dbReference type="Rhea" id="RHEA:59468"/>
        <dbReference type="ChEBI" id="CHEBI:15377"/>
        <dbReference type="ChEBI" id="CHEBI:29985"/>
        <dbReference type="ChEBI" id="CHEBI:90779"/>
        <dbReference type="ChEBI" id="CHEBI:143103"/>
        <dbReference type="EC" id="3.4.19.13"/>
    </reaction>
</comment>
<accession>A0AAV5ACA7</accession>
<evidence type="ECO:0000313" key="6">
    <source>
        <dbReference type="Proteomes" id="UP001050691"/>
    </source>
</evidence>
<comment type="catalytic activity">
    <reaction evidence="3">
        <text>glutathione + H2O = L-cysteinylglycine + L-glutamate</text>
        <dbReference type="Rhea" id="RHEA:28807"/>
        <dbReference type="ChEBI" id="CHEBI:15377"/>
        <dbReference type="ChEBI" id="CHEBI:29985"/>
        <dbReference type="ChEBI" id="CHEBI:57925"/>
        <dbReference type="ChEBI" id="CHEBI:61694"/>
        <dbReference type="EC" id="3.4.19.13"/>
    </reaction>
</comment>
<dbReference type="EC" id="3.4.19.13" evidence="3"/>
<feature type="active site" description="Nucleophile" evidence="1">
    <location>
        <position position="382"/>
    </location>
</feature>
<dbReference type="InterPro" id="IPR043138">
    <property type="entry name" value="GGT_lsub"/>
</dbReference>
<keyword evidence="4" id="KW-0732">Signal</keyword>
<evidence type="ECO:0000256" key="4">
    <source>
        <dbReference type="SAM" id="SignalP"/>
    </source>
</evidence>
<dbReference type="InterPro" id="IPR043137">
    <property type="entry name" value="GGT_ssub_C"/>
</dbReference>
<dbReference type="InterPro" id="IPR029055">
    <property type="entry name" value="Ntn_hydrolases_N"/>
</dbReference>
<dbReference type="GO" id="GO:0103068">
    <property type="term" value="F:leukotriene C4 gamma-glutamyl transferase activity"/>
    <property type="evidence" value="ECO:0007669"/>
    <property type="project" value="UniProtKB-EC"/>
</dbReference>
<feature type="binding site" evidence="2">
    <location>
        <position position="105"/>
    </location>
    <ligand>
        <name>L-glutamate</name>
        <dbReference type="ChEBI" id="CHEBI:29985"/>
    </ligand>
</feature>
<comment type="caution">
    <text evidence="5">The sequence shown here is derived from an EMBL/GenBank/DDBJ whole genome shotgun (WGS) entry which is preliminary data.</text>
</comment>
<dbReference type="GO" id="GO:0006751">
    <property type="term" value="P:glutathione catabolic process"/>
    <property type="evidence" value="ECO:0007669"/>
    <property type="project" value="UniProtKB-UniRule"/>
</dbReference>
<dbReference type="PANTHER" id="PTHR11686:SF62">
    <property type="entry name" value="GLUTATHIONE HYDROLASE"/>
    <property type="match status" value="1"/>
</dbReference>
<comment type="function">
    <text evidence="3">Cleaves the gamma-glutamyl peptide bond of glutathione and glutathione conjugates.</text>
</comment>
<dbReference type="Pfam" id="PF01019">
    <property type="entry name" value="G_glu_transpept"/>
    <property type="match status" value="1"/>
</dbReference>
<keyword evidence="3" id="KW-0378">Hydrolase</keyword>
<sequence>MKSAFIGLLSFLTLIQANASSIGPEPGTFSQGKHGAVVGEESQCAGVGVDIMKDGGNAADATIATALCTGVIAAYHSGIGGGGFMLVRAPNAKGKGHTYEMIDFRETMPAAGNETMYVDNPDPTASTIGGLAVGVPGELRGWELLHQRHGKLPWAKLFQPAINIARYGFIVNKSLVGELNETAFPFLTSDPLWAEVYAPNGRLLKEGDRCFRTRYANTLEKIANGGADVFYHGQIAANSAKAAQERGGILTTNDLANYTAILRTPTNITYRGFRVFSTIAPSSGSVVQVALKIFEGFPGDAENNDPAINVTTHRLIQSNKFAYGVRTLFGDPAFTANVSTLEAEFLTEKAAAAFRAKINDTHNFDSSFYDPENFIVLNDHGTSHMAVADEDGMVVSLTTTVNLIWGSQVMTQDGIILNGKVVILSRGRFAPGQVNSFGFAPSPINLIRPFKRPQSSIASTIIEDEKTGEFRLATGSAGGSRIITTTLQNIYHVLDQKLTPQVALQQGRWHDQLSGTTTAEISDLQLGLLGVDNRTVNFLANINYNMSFVSSLDLAEGHIIVQNSQGVFTAASDPRSLNGGPSTF</sequence>
<dbReference type="EMBL" id="BPWL01000006">
    <property type="protein sequence ID" value="GJJ11118.1"/>
    <property type="molecule type" value="Genomic_DNA"/>
</dbReference>
<dbReference type="PANTHER" id="PTHR11686">
    <property type="entry name" value="GAMMA GLUTAMYL TRANSPEPTIDASE"/>
    <property type="match status" value="1"/>
</dbReference>
<gene>
    <name evidence="5" type="ORF">Clacol_005349</name>
</gene>
<evidence type="ECO:0000313" key="5">
    <source>
        <dbReference type="EMBL" id="GJJ11118.1"/>
    </source>
</evidence>
<evidence type="ECO:0000256" key="2">
    <source>
        <dbReference type="PIRSR" id="PIRSR600101-2"/>
    </source>
</evidence>
<feature type="chain" id="PRO_5043955089" description="Glutathione hydrolase" evidence="4">
    <location>
        <begin position="20"/>
        <end position="584"/>
    </location>
</feature>
<evidence type="ECO:0000256" key="3">
    <source>
        <dbReference type="RuleBase" id="RU368068"/>
    </source>
</evidence>
<name>A0AAV5ACA7_9AGAM</name>
<keyword evidence="3" id="KW-0012">Acyltransferase</keyword>
<dbReference type="AlphaFoldDB" id="A0AAV5ACA7"/>
<feature type="binding site" evidence="2">
    <location>
        <position position="479"/>
    </location>
    <ligand>
        <name>L-glutamate</name>
        <dbReference type="ChEBI" id="CHEBI:29985"/>
    </ligand>
</feature>
<dbReference type="InterPro" id="IPR000101">
    <property type="entry name" value="GGT_peptidase"/>
</dbReference>
<dbReference type="SUPFAM" id="SSF56235">
    <property type="entry name" value="N-terminal nucleophile aminohydrolases (Ntn hydrolases)"/>
    <property type="match status" value="1"/>
</dbReference>
<feature type="binding site" evidence="2">
    <location>
        <begin position="400"/>
        <end position="402"/>
    </location>
    <ligand>
        <name>L-glutamate</name>
        <dbReference type="ChEBI" id="CHEBI:29985"/>
    </ligand>
</feature>
<evidence type="ECO:0000256" key="1">
    <source>
        <dbReference type="PIRSR" id="PIRSR600101-1"/>
    </source>
</evidence>
<proteinExistence type="predicted"/>
<dbReference type="Proteomes" id="UP001050691">
    <property type="component" value="Unassembled WGS sequence"/>
</dbReference>
<feature type="signal peptide" evidence="4">
    <location>
        <begin position="1"/>
        <end position="19"/>
    </location>
</feature>
<keyword evidence="6" id="KW-1185">Reference proteome</keyword>
<dbReference type="FunFam" id="1.10.246.130:FF:000001">
    <property type="entry name" value="Gamma-glutamyltransferase 5 isoform 1"/>
    <property type="match status" value="1"/>
</dbReference>
<dbReference type="GO" id="GO:0036374">
    <property type="term" value="F:glutathione hydrolase activity"/>
    <property type="evidence" value="ECO:0007669"/>
    <property type="project" value="UniProtKB-UniRule"/>
</dbReference>
<protein>
    <recommendedName>
        <fullName evidence="3">Glutathione hydrolase</fullName>
        <ecNumber evidence="3">2.3.2.2</ecNumber>
        <ecNumber evidence="3">3.4.19.13</ecNumber>
    </recommendedName>
    <alternativeName>
        <fullName evidence="3">Gamma-glutamyltransferase</fullName>
    </alternativeName>
    <alternativeName>
        <fullName evidence="3">Gamma-glutamyltranspeptidase</fullName>
    </alternativeName>
</protein>
<comment type="catalytic activity">
    <reaction evidence="3">
        <text>an N-terminal (5-L-glutamyl)-[peptide] + an alpha-amino acid = 5-L-glutamyl amino acid + an N-terminal L-alpha-aminoacyl-[peptide]</text>
        <dbReference type="Rhea" id="RHEA:23904"/>
        <dbReference type="Rhea" id="RHEA-COMP:9780"/>
        <dbReference type="Rhea" id="RHEA-COMP:9795"/>
        <dbReference type="ChEBI" id="CHEBI:77644"/>
        <dbReference type="ChEBI" id="CHEBI:78597"/>
        <dbReference type="ChEBI" id="CHEBI:78599"/>
        <dbReference type="ChEBI" id="CHEBI:78608"/>
        <dbReference type="EC" id="2.3.2.2"/>
    </reaction>
</comment>
<organism evidence="5 6">
    <name type="scientific">Clathrus columnatus</name>
    <dbReference type="NCBI Taxonomy" id="1419009"/>
    <lineage>
        <taxon>Eukaryota</taxon>
        <taxon>Fungi</taxon>
        <taxon>Dikarya</taxon>
        <taxon>Basidiomycota</taxon>
        <taxon>Agaricomycotina</taxon>
        <taxon>Agaricomycetes</taxon>
        <taxon>Phallomycetidae</taxon>
        <taxon>Phallales</taxon>
        <taxon>Clathraceae</taxon>
        <taxon>Clathrus</taxon>
    </lineage>
</organism>
<dbReference type="GO" id="GO:0005886">
    <property type="term" value="C:plasma membrane"/>
    <property type="evidence" value="ECO:0007669"/>
    <property type="project" value="TreeGrafter"/>
</dbReference>
<dbReference type="PRINTS" id="PR01210">
    <property type="entry name" value="GGTRANSPTASE"/>
</dbReference>
<comment type="pathway">
    <text evidence="3">Sulfur metabolism; glutathione metabolism.</text>
</comment>
<dbReference type="Gene3D" id="3.60.20.40">
    <property type="match status" value="1"/>
</dbReference>